<dbReference type="SMART" id="SM00028">
    <property type="entry name" value="TPR"/>
    <property type="match status" value="4"/>
</dbReference>
<dbReference type="Pfam" id="PF14559">
    <property type="entry name" value="TPR_19"/>
    <property type="match status" value="1"/>
</dbReference>
<feature type="transmembrane region" description="Helical" evidence="2">
    <location>
        <begin position="187"/>
        <end position="206"/>
    </location>
</feature>
<feature type="transmembrane region" description="Helical" evidence="2">
    <location>
        <begin position="12"/>
        <end position="32"/>
    </location>
</feature>
<feature type="transmembrane region" description="Helical" evidence="2">
    <location>
        <begin position="38"/>
        <end position="57"/>
    </location>
</feature>
<comment type="caution">
    <text evidence="3">The sequence shown here is derived from an EMBL/GenBank/DDBJ whole genome shotgun (WGS) entry which is preliminary data.</text>
</comment>
<feature type="repeat" description="TPR" evidence="1">
    <location>
        <begin position="698"/>
        <end position="731"/>
    </location>
</feature>
<dbReference type="Pfam" id="PF13432">
    <property type="entry name" value="TPR_16"/>
    <property type="match status" value="1"/>
</dbReference>
<feature type="repeat" description="TPR" evidence="1">
    <location>
        <begin position="596"/>
        <end position="629"/>
    </location>
</feature>
<feature type="transmembrane region" description="Helical" evidence="2">
    <location>
        <begin position="452"/>
        <end position="474"/>
    </location>
</feature>
<feature type="transmembrane region" description="Helical" evidence="2">
    <location>
        <begin position="69"/>
        <end position="88"/>
    </location>
</feature>
<feature type="transmembrane region" description="Helical" evidence="2">
    <location>
        <begin position="398"/>
        <end position="415"/>
    </location>
</feature>
<dbReference type="PROSITE" id="PS50005">
    <property type="entry name" value="TPR"/>
    <property type="match status" value="3"/>
</dbReference>
<dbReference type="SUPFAM" id="SSF48452">
    <property type="entry name" value="TPR-like"/>
    <property type="match status" value="1"/>
</dbReference>
<dbReference type="Proteomes" id="UP000178703">
    <property type="component" value="Unassembled WGS sequence"/>
</dbReference>
<keyword evidence="1" id="KW-0802">TPR repeat</keyword>
<evidence type="ECO:0000313" key="4">
    <source>
        <dbReference type="Proteomes" id="UP000178703"/>
    </source>
</evidence>
<sequence>MQNFFDRIIKISLYLLVFLTPLFFLPFSFEAFEYNKQFLLLFLVSLAFFAWLAKMVVVDKEIRFERSPLDIFVLAFMGVAILSAIFSVDKTSSLYGFYGRFSNGLIGLLSLGVFYFLITNNVRSGEVRPPKEVEPPNITISGLLKTLSWSVFVAVLFSYLAIFGVFAKLAGLLFLPKMMALRIFNPTAASLEGLSIFLAISMVFLVGKILTSAKTGRITYLLLAAILGLLIIIGFTPAWLIVLITFALFVGLSLWKKVFRDNVNRLLIPIFLIIVAAACIVSQPQALIFGEGSNVANLMKEQVLDQKTSWQIGFGGATDSVKSSFLGSGIGTFNYDFAKEKPLSINSSWLWQIRFDRSGVHLAEILGTLGFLGILSYLALIAIFFMASYFFLRQKSQALLLLMVFSALVAGQFVYYQNTTLAFLFWLILGLSVIAWQKPIKEKVISFKNFPELSLVFSTIVILVGVGVLALYFFNVKTYLADVNYANAQKLNLSNERTVLLEKAVRLNPSSPQYRAVLARAYLNDVLNEQDASRIQLLVATAINQARVATELAPKQVAMWETLGMIYREIKAVATGANEWGIKSFQEAIALDPQNPVAYTELGKLYIASDEIGKAREEFAKAIAVKADYTDALIQQALLFEKEGDKANALKEMEELAVDFPLSSEILFQLGRLYFNNNQITEAINQFKRVVILVPDHSNAHYSLGVAYAAQGKKSLAIEEFQKVLELNPANQDVQKKIDQLR</sequence>
<dbReference type="PANTHER" id="PTHR37422:SF23">
    <property type="entry name" value="TEICHURONIC ACID BIOSYNTHESIS PROTEIN TUAE"/>
    <property type="match status" value="1"/>
</dbReference>
<dbReference type="EMBL" id="MHMD01000028">
    <property type="protein sequence ID" value="OGZ21224.1"/>
    <property type="molecule type" value="Genomic_DNA"/>
</dbReference>
<evidence type="ECO:0000256" key="1">
    <source>
        <dbReference type="PROSITE-ProRule" id="PRU00339"/>
    </source>
</evidence>
<feature type="transmembrane region" description="Helical" evidence="2">
    <location>
        <begin position="151"/>
        <end position="175"/>
    </location>
</feature>
<feature type="transmembrane region" description="Helical" evidence="2">
    <location>
        <begin position="266"/>
        <end position="289"/>
    </location>
</feature>
<dbReference type="PANTHER" id="PTHR37422">
    <property type="entry name" value="TEICHURONIC ACID BIOSYNTHESIS PROTEIN TUAE"/>
    <property type="match status" value="1"/>
</dbReference>
<evidence type="ECO:0000313" key="3">
    <source>
        <dbReference type="EMBL" id="OGZ21224.1"/>
    </source>
</evidence>
<feature type="transmembrane region" description="Helical" evidence="2">
    <location>
        <begin position="365"/>
        <end position="391"/>
    </location>
</feature>
<feature type="repeat" description="TPR" evidence="1">
    <location>
        <begin position="664"/>
        <end position="697"/>
    </location>
</feature>
<dbReference type="InterPro" id="IPR019734">
    <property type="entry name" value="TPR_rpt"/>
</dbReference>
<dbReference type="STRING" id="1801668.A3D46_00250"/>
<dbReference type="AlphaFoldDB" id="A0A1G2E5T9"/>
<proteinExistence type="predicted"/>
<feature type="transmembrane region" description="Helical" evidence="2">
    <location>
        <begin position="218"/>
        <end position="235"/>
    </location>
</feature>
<feature type="transmembrane region" description="Helical" evidence="2">
    <location>
        <begin position="100"/>
        <end position="118"/>
    </location>
</feature>
<name>A0A1G2E5T9_9BACT</name>
<keyword evidence="2" id="KW-0472">Membrane</keyword>
<dbReference type="InterPro" id="IPR011990">
    <property type="entry name" value="TPR-like_helical_dom_sf"/>
</dbReference>
<evidence type="ECO:0000256" key="2">
    <source>
        <dbReference type="SAM" id="Phobius"/>
    </source>
</evidence>
<feature type="transmembrane region" description="Helical" evidence="2">
    <location>
        <begin position="241"/>
        <end position="259"/>
    </location>
</feature>
<protein>
    <submittedName>
        <fullName evidence="3">Uncharacterized protein</fullName>
    </submittedName>
</protein>
<dbReference type="InterPro" id="IPR051533">
    <property type="entry name" value="WaaL-like"/>
</dbReference>
<keyword evidence="2" id="KW-1133">Transmembrane helix</keyword>
<gene>
    <name evidence="3" type="ORF">A3D46_00250</name>
</gene>
<dbReference type="PROSITE" id="PS50293">
    <property type="entry name" value="TPR_REGION"/>
    <property type="match status" value="1"/>
</dbReference>
<organism evidence="3 4">
    <name type="scientific">Candidatus Nealsonbacteria bacterium RIFCSPHIGHO2_02_FULL_43_13</name>
    <dbReference type="NCBI Taxonomy" id="1801668"/>
    <lineage>
        <taxon>Bacteria</taxon>
        <taxon>Candidatus Nealsoniibacteriota</taxon>
    </lineage>
</organism>
<dbReference type="Gene3D" id="1.25.40.10">
    <property type="entry name" value="Tetratricopeptide repeat domain"/>
    <property type="match status" value="2"/>
</dbReference>
<feature type="transmembrane region" description="Helical" evidence="2">
    <location>
        <begin position="421"/>
        <end position="440"/>
    </location>
</feature>
<keyword evidence="2" id="KW-0812">Transmembrane</keyword>
<accession>A0A1G2E5T9</accession>
<reference evidence="3 4" key="1">
    <citation type="journal article" date="2016" name="Nat. Commun.">
        <title>Thousands of microbial genomes shed light on interconnected biogeochemical processes in an aquifer system.</title>
        <authorList>
            <person name="Anantharaman K."/>
            <person name="Brown C.T."/>
            <person name="Hug L.A."/>
            <person name="Sharon I."/>
            <person name="Castelle C.J."/>
            <person name="Probst A.J."/>
            <person name="Thomas B.C."/>
            <person name="Singh A."/>
            <person name="Wilkins M.J."/>
            <person name="Karaoz U."/>
            <person name="Brodie E.L."/>
            <person name="Williams K.H."/>
            <person name="Hubbard S.S."/>
            <person name="Banfield J.F."/>
        </authorList>
    </citation>
    <scope>NUCLEOTIDE SEQUENCE [LARGE SCALE GENOMIC DNA]</scope>
</reference>